<dbReference type="InterPro" id="IPR002559">
    <property type="entry name" value="Transposase_11"/>
</dbReference>
<dbReference type="InterPro" id="IPR012337">
    <property type="entry name" value="RNaseH-like_sf"/>
</dbReference>
<dbReference type="AlphaFoldDB" id="A0A2K8T8P3"/>
<evidence type="ECO:0000313" key="2">
    <source>
        <dbReference type="EMBL" id="AUB43445.1"/>
    </source>
</evidence>
<organism evidence="2 3">
    <name type="scientific">Nostoc flagelliforme CCNUN1</name>
    <dbReference type="NCBI Taxonomy" id="2038116"/>
    <lineage>
        <taxon>Bacteria</taxon>
        <taxon>Bacillati</taxon>
        <taxon>Cyanobacteriota</taxon>
        <taxon>Cyanophyceae</taxon>
        <taxon>Nostocales</taxon>
        <taxon>Nostocaceae</taxon>
        <taxon>Nostoc</taxon>
    </lineage>
</organism>
<protein>
    <submittedName>
        <fullName evidence="2">IS4 transposase</fullName>
    </submittedName>
</protein>
<dbReference type="SUPFAM" id="SSF53098">
    <property type="entry name" value="Ribonuclease H-like"/>
    <property type="match status" value="1"/>
</dbReference>
<geneLocation type="plasmid" evidence="3">
    <name>pnfsy05</name>
</geneLocation>
<gene>
    <name evidence="2" type="ORF">COO91_09626</name>
</gene>
<dbReference type="KEGG" id="nfl:COO91_09626"/>
<dbReference type="Proteomes" id="UP000232003">
    <property type="component" value="Plasmid pNFSY05"/>
</dbReference>
<name>A0A2K8T8P3_9NOSO</name>
<accession>A0A2K8T8P3</accession>
<dbReference type="Pfam" id="PF01609">
    <property type="entry name" value="DDE_Tnp_1"/>
    <property type="match status" value="1"/>
</dbReference>
<dbReference type="GO" id="GO:0004803">
    <property type="term" value="F:transposase activity"/>
    <property type="evidence" value="ECO:0007669"/>
    <property type="project" value="InterPro"/>
</dbReference>
<feature type="domain" description="Transposase IS4-like" evidence="1">
    <location>
        <begin position="28"/>
        <end position="250"/>
    </location>
</feature>
<reference evidence="2 3" key="1">
    <citation type="submission" date="2017-11" db="EMBL/GenBank/DDBJ databases">
        <title>Complete genome of a free-living desiccation-tolerant cyanobacterium and its photosynthetic adaptation to extreme terrestrial habitat.</title>
        <authorList>
            <person name="Shang J."/>
        </authorList>
    </citation>
    <scope>NUCLEOTIDE SEQUENCE [LARGE SCALE GENOMIC DNA]</scope>
    <source>
        <strain evidence="2 3">CCNUN1</strain>
        <plasmid evidence="3">pnfsy05</plasmid>
    </source>
</reference>
<keyword evidence="2" id="KW-0614">Plasmid</keyword>
<sequence>MLRERYEPRDLFDEVKPYINLVDGTLSADDTVIDKPHSNPKLTELLGYIYSGRHHRTVKGIQLITLYYTDLSGKSVPVNYRIYNKHDGQTKNDYLREMITEVLEWGLKPHAVTTDAWYSSRKNLKFFKNKELKFLTGIAKNRLCSVDGKNYTQVQNLEIPENGLIVHLKKFGQVKVFRRIFKNEVPRYYVMYVPDKDALFLISLVEFKELHSIHWGIECYHRAIKQVCGIELFMVRTSEAIKTHFFSAIRAFTQLELMRTQELIENWYEVQRNLSIQVARDFILEHLEQKMGLNAHTQIPVNA</sequence>
<evidence type="ECO:0000313" key="3">
    <source>
        <dbReference type="Proteomes" id="UP000232003"/>
    </source>
</evidence>
<keyword evidence="3" id="KW-1185">Reference proteome</keyword>
<evidence type="ECO:0000259" key="1">
    <source>
        <dbReference type="Pfam" id="PF01609"/>
    </source>
</evidence>
<proteinExistence type="predicted"/>
<dbReference type="GO" id="GO:0006313">
    <property type="term" value="P:DNA transposition"/>
    <property type="evidence" value="ECO:0007669"/>
    <property type="project" value="InterPro"/>
</dbReference>
<dbReference type="EMBL" id="CP024790">
    <property type="protein sequence ID" value="AUB43445.1"/>
    <property type="molecule type" value="Genomic_DNA"/>
</dbReference>
<dbReference type="GO" id="GO:0003677">
    <property type="term" value="F:DNA binding"/>
    <property type="evidence" value="ECO:0007669"/>
    <property type="project" value="InterPro"/>
</dbReference>